<sequence>MKVTVYAGSSAGNKPVFEREARTFASELVRAGCEIVYGGGAVGLMGAVADAALEAGGKVTGVIPESLVHAEIAHRGLTELHVVDSMHERKQLMADLGDCFVALPGGVGTVEEIVEVWAWLVLGQHRKPITLLNVEGYWDRLLGVGRRMAVNGFLRPEELEGFVPIHDCRDLLEVCRTWTAPAPRWPAGQHSNHANHEKHNNHSNHRKEASHDGDERTDQCEERKPLSHHRG</sequence>
<gene>
    <name evidence="4" type="ORF">G5C60_31705</name>
</gene>
<dbReference type="GO" id="GO:0016799">
    <property type="term" value="F:hydrolase activity, hydrolyzing N-glycosyl compounds"/>
    <property type="evidence" value="ECO:0007669"/>
    <property type="project" value="TreeGrafter"/>
</dbReference>
<proteinExistence type="inferred from homology"/>
<evidence type="ECO:0000313" key="5">
    <source>
        <dbReference type="Proteomes" id="UP000472335"/>
    </source>
</evidence>
<feature type="compositionally biased region" description="Basic and acidic residues" evidence="3">
    <location>
        <begin position="194"/>
        <end position="225"/>
    </location>
</feature>
<organism evidence="4 5">
    <name type="scientific">Streptomyces scabichelini</name>
    <dbReference type="NCBI Taxonomy" id="2711217"/>
    <lineage>
        <taxon>Bacteria</taxon>
        <taxon>Bacillati</taxon>
        <taxon>Actinomycetota</taxon>
        <taxon>Actinomycetes</taxon>
        <taxon>Kitasatosporales</taxon>
        <taxon>Streptomycetaceae</taxon>
        <taxon>Streptomyces</taxon>
    </lineage>
</organism>
<comment type="catalytic activity">
    <reaction evidence="2">
        <text>9-ribosyl-trans-zeatin 5'-phosphate + H2O = trans-zeatin + D-ribose 5-phosphate</text>
        <dbReference type="Rhea" id="RHEA:48564"/>
        <dbReference type="ChEBI" id="CHEBI:15377"/>
        <dbReference type="ChEBI" id="CHEBI:16522"/>
        <dbReference type="ChEBI" id="CHEBI:78346"/>
        <dbReference type="ChEBI" id="CHEBI:87947"/>
        <dbReference type="EC" id="3.2.2.n1"/>
    </reaction>
</comment>
<keyword evidence="5" id="KW-1185">Reference proteome</keyword>
<keyword evidence="2" id="KW-0378">Hydrolase</keyword>
<dbReference type="EC" id="3.2.2.n1" evidence="2"/>
<dbReference type="InterPro" id="IPR005269">
    <property type="entry name" value="LOG"/>
</dbReference>
<dbReference type="Gene3D" id="3.40.50.450">
    <property type="match status" value="1"/>
</dbReference>
<feature type="region of interest" description="Disordered" evidence="3">
    <location>
        <begin position="185"/>
        <end position="231"/>
    </location>
</feature>
<evidence type="ECO:0000256" key="1">
    <source>
        <dbReference type="ARBA" id="ARBA00006763"/>
    </source>
</evidence>
<dbReference type="Pfam" id="PF03641">
    <property type="entry name" value="Lysine_decarbox"/>
    <property type="match status" value="1"/>
</dbReference>
<protein>
    <recommendedName>
        <fullName evidence="2">Cytokinin riboside 5'-monophosphate phosphoribohydrolase</fullName>
        <ecNumber evidence="2">3.2.2.n1</ecNumber>
    </recommendedName>
</protein>
<evidence type="ECO:0000313" key="4">
    <source>
        <dbReference type="EMBL" id="NGO12049.1"/>
    </source>
</evidence>
<comment type="catalytic activity">
    <reaction evidence="2">
        <text>N(6)-(dimethylallyl)adenosine 5'-phosphate + H2O = N(6)-dimethylallyladenine + D-ribose 5-phosphate</text>
        <dbReference type="Rhea" id="RHEA:48560"/>
        <dbReference type="ChEBI" id="CHEBI:15377"/>
        <dbReference type="ChEBI" id="CHEBI:17660"/>
        <dbReference type="ChEBI" id="CHEBI:57526"/>
        <dbReference type="ChEBI" id="CHEBI:78346"/>
        <dbReference type="EC" id="3.2.2.n1"/>
    </reaction>
</comment>
<name>A0A6G4VD74_9ACTN</name>
<comment type="caution">
    <text evidence="4">The sequence shown here is derived from an EMBL/GenBank/DDBJ whole genome shotgun (WGS) entry which is preliminary data.</text>
</comment>
<dbReference type="NCBIfam" id="TIGR00730">
    <property type="entry name" value="Rossman fold protein, TIGR00730 family"/>
    <property type="match status" value="1"/>
</dbReference>
<dbReference type="GO" id="GO:0005829">
    <property type="term" value="C:cytosol"/>
    <property type="evidence" value="ECO:0007669"/>
    <property type="project" value="TreeGrafter"/>
</dbReference>
<accession>A0A6G4VD74</accession>
<dbReference type="EMBL" id="JAAKZY010000125">
    <property type="protein sequence ID" value="NGO12049.1"/>
    <property type="molecule type" value="Genomic_DNA"/>
</dbReference>
<keyword evidence="2" id="KW-0203">Cytokinin biosynthesis</keyword>
<comment type="similarity">
    <text evidence="1 2">Belongs to the LOG family.</text>
</comment>
<dbReference type="GO" id="GO:0009691">
    <property type="term" value="P:cytokinin biosynthetic process"/>
    <property type="evidence" value="ECO:0007669"/>
    <property type="project" value="UniProtKB-UniRule"/>
</dbReference>
<dbReference type="Proteomes" id="UP000472335">
    <property type="component" value="Unassembled WGS sequence"/>
</dbReference>
<dbReference type="AlphaFoldDB" id="A0A6G4VD74"/>
<evidence type="ECO:0000256" key="3">
    <source>
        <dbReference type="SAM" id="MobiDB-lite"/>
    </source>
</evidence>
<reference evidence="4 5" key="1">
    <citation type="submission" date="2020-02" db="EMBL/GenBank/DDBJ databases">
        <title>Whole-genome analyses of novel actinobacteria.</title>
        <authorList>
            <person name="Sahin N."/>
            <person name="Gencbay T."/>
        </authorList>
    </citation>
    <scope>NUCLEOTIDE SEQUENCE [LARGE SCALE GENOMIC DNA]</scope>
    <source>
        <strain evidence="4 5">HC44</strain>
    </source>
</reference>
<evidence type="ECO:0000256" key="2">
    <source>
        <dbReference type="RuleBase" id="RU363015"/>
    </source>
</evidence>
<dbReference type="SUPFAM" id="SSF102405">
    <property type="entry name" value="MCP/YpsA-like"/>
    <property type="match status" value="1"/>
</dbReference>
<dbReference type="PANTHER" id="PTHR31223">
    <property type="entry name" value="LOG FAMILY PROTEIN YJL055W"/>
    <property type="match status" value="1"/>
</dbReference>
<dbReference type="PANTHER" id="PTHR31223:SF70">
    <property type="entry name" value="LOG FAMILY PROTEIN YJL055W"/>
    <property type="match status" value="1"/>
</dbReference>
<dbReference type="InterPro" id="IPR031100">
    <property type="entry name" value="LOG_fam"/>
</dbReference>